<evidence type="ECO:0000256" key="1">
    <source>
        <dbReference type="SAM" id="MobiDB-lite"/>
    </source>
</evidence>
<dbReference type="OrthoDB" id="3920693at2759"/>
<gene>
    <name evidence="3" type="ORF">DM02DRAFT_614486</name>
</gene>
<feature type="region of interest" description="Disordered" evidence="1">
    <location>
        <begin position="37"/>
        <end position="73"/>
    </location>
</feature>
<keyword evidence="4" id="KW-1185">Reference proteome</keyword>
<keyword evidence="2" id="KW-0732">Signal</keyword>
<dbReference type="Proteomes" id="UP000244855">
    <property type="component" value="Unassembled WGS sequence"/>
</dbReference>
<evidence type="ECO:0000313" key="4">
    <source>
        <dbReference type="Proteomes" id="UP000244855"/>
    </source>
</evidence>
<feature type="chain" id="PRO_5016020634" evidence="2">
    <location>
        <begin position="21"/>
        <end position="95"/>
    </location>
</feature>
<feature type="signal peptide" evidence="2">
    <location>
        <begin position="1"/>
        <end position="20"/>
    </location>
</feature>
<sequence length="95" mass="10196">MKLNAAIAVAILSATTYAVALPDPGCRFVGQPCKREADAEPGFSSGQRKFVGQPVKREAEPETEAEPAPAVYKRDPKAEAEAFAKAWCRFVGQPC</sequence>
<protein>
    <submittedName>
        <fullName evidence="3">Uncharacterized protein</fullName>
    </submittedName>
</protein>
<accession>A0A2V1DQX0</accession>
<evidence type="ECO:0000313" key="3">
    <source>
        <dbReference type="EMBL" id="PVI00262.1"/>
    </source>
</evidence>
<evidence type="ECO:0000256" key="2">
    <source>
        <dbReference type="SAM" id="SignalP"/>
    </source>
</evidence>
<organism evidence="3 4">
    <name type="scientific">Periconia macrospinosa</name>
    <dbReference type="NCBI Taxonomy" id="97972"/>
    <lineage>
        <taxon>Eukaryota</taxon>
        <taxon>Fungi</taxon>
        <taxon>Dikarya</taxon>
        <taxon>Ascomycota</taxon>
        <taxon>Pezizomycotina</taxon>
        <taxon>Dothideomycetes</taxon>
        <taxon>Pleosporomycetidae</taxon>
        <taxon>Pleosporales</taxon>
        <taxon>Massarineae</taxon>
        <taxon>Periconiaceae</taxon>
        <taxon>Periconia</taxon>
    </lineage>
</organism>
<name>A0A2V1DQX0_9PLEO</name>
<proteinExistence type="predicted"/>
<dbReference type="AlphaFoldDB" id="A0A2V1DQX0"/>
<reference evidence="3 4" key="1">
    <citation type="journal article" date="2018" name="Sci. Rep.">
        <title>Comparative genomics provides insights into the lifestyle and reveals functional heterogeneity of dark septate endophytic fungi.</title>
        <authorList>
            <person name="Knapp D.G."/>
            <person name="Nemeth J.B."/>
            <person name="Barry K."/>
            <person name="Hainaut M."/>
            <person name="Henrissat B."/>
            <person name="Johnson J."/>
            <person name="Kuo A."/>
            <person name="Lim J.H.P."/>
            <person name="Lipzen A."/>
            <person name="Nolan M."/>
            <person name="Ohm R.A."/>
            <person name="Tamas L."/>
            <person name="Grigoriev I.V."/>
            <person name="Spatafora J.W."/>
            <person name="Nagy L.G."/>
            <person name="Kovacs G.M."/>
        </authorList>
    </citation>
    <scope>NUCLEOTIDE SEQUENCE [LARGE SCALE GENOMIC DNA]</scope>
    <source>
        <strain evidence="3 4">DSE2036</strain>
    </source>
</reference>
<dbReference type="EMBL" id="KZ805376">
    <property type="protein sequence ID" value="PVI00262.1"/>
    <property type="molecule type" value="Genomic_DNA"/>
</dbReference>